<dbReference type="SUPFAM" id="SSF51735">
    <property type="entry name" value="NAD(P)-binding Rossmann-fold domains"/>
    <property type="match status" value="1"/>
</dbReference>
<keyword evidence="2 5" id="KW-0521">NADP</keyword>
<dbReference type="InterPro" id="IPR001509">
    <property type="entry name" value="Epimerase_deHydtase"/>
</dbReference>
<comment type="caution">
    <text evidence="7">The sequence shown here is derived from an EMBL/GenBank/DDBJ whole genome shotgun (WGS) entry which is preliminary data.</text>
</comment>
<name>A0ABX0WGK9_9RHOO</name>
<sequence>MKKHEKIYIAGHRGLVGSAILRRLLTEGFSNIVVRTHDELDLTDQQATEKFFASEKPDVVFLAAAKVGGILANQEFPVEFIRDNINIQTNVIGAAYQHGVRRLLFLGSSCIYPKLAAQPIREESLLTGPLEPSNRPYAIAKIAGIEMCWSYNRQYGTQYLSVMPSNLYGPGDNYHPTHSHVIPALIRKFHTAKQTGAAEVLVWGTGRARREFVFSDDMADACVYLMRLPSERFAGLLGHTTRENVTEIAHPPIVNIGVGSDMTISELAEAIQHTTGYQGRIRYDATKPDGTPQKLLDTSILSSLGWTPKTPLAEGLRASYADFLQQQTRS</sequence>
<feature type="binding site" evidence="5">
    <location>
        <begin position="106"/>
        <end position="109"/>
    </location>
    <ligand>
        <name>NADP(+)</name>
        <dbReference type="ChEBI" id="CHEBI:58349"/>
    </ligand>
</feature>
<dbReference type="CDD" id="cd05239">
    <property type="entry name" value="GDP_FS_SDR_e"/>
    <property type="match status" value="1"/>
</dbReference>
<dbReference type="EMBL" id="JAATWB010000003">
    <property type="protein sequence ID" value="NJA88742.1"/>
    <property type="molecule type" value="Genomic_DNA"/>
</dbReference>
<organism evidence="7 8">
    <name type="scientific">Rhodocyclus gracilis</name>
    <dbReference type="NCBI Taxonomy" id="2929842"/>
    <lineage>
        <taxon>Bacteria</taxon>
        <taxon>Pseudomonadati</taxon>
        <taxon>Pseudomonadota</taxon>
        <taxon>Betaproteobacteria</taxon>
        <taxon>Rhodocyclales</taxon>
        <taxon>Rhodocyclaceae</taxon>
        <taxon>Rhodocyclus</taxon>
    </lineage>
</organism>
<dbReference type="Proteomes" id="UP000720344">
    <property type="component" value="Unassembled WGS sequence"/>
</dbReference>
<dbReference type="PANTHER" id="PTHR43238">
    <property type="entry name" value="GDP-L-FUCOSE SYNTHASE"/>
    <property type="match status" value="1"/>
</dbReference>
<comment type="function">
    <text evidence="5">Catalyzes the two-step NADP-dependent conversion of GDP-4-dehydro-6-deoxy-D-mannose to GDP-fucose, involving an epimerase and a reductase reaction.</text>
</comment>
<keyword evidence="8" id="KW-1185">Reference proteome</keyword>
<comment type="catalytic activity">
    <reaction evidence="5">
        <text>GDP-beta-L-fucose + NADP(+) = GDP-4-dehydro-alpha-D-rhamnose + NADPH + H(+)</text>
        <dbReference type="Rhea" id="RHEA:18885"/>
        <dbReference type="ChEBI" id="CHEBI:15378"/>
        <dbReference type="ChEBI" id="CHEBI:57273"/>
        <dbReference type="ChEBI" id="CHEBI:57783"/>
        <dbReference type="ChEBI" id="CHEBI:57964"/>
        <dbReference type="ChEBI" id="CHEBI:58349"/>
        <dbReference type="EC" id="1.1.1.271"/>
    </reaction>
</comment>
<keyword evidence="3 5" id="KW-0560">Oxidoreductase</keyword>
<evidence type="ECO:0000313" key="7">
    <source>
        <dbReference type="EMBL" id="NJA88742.1"/>
    </source>
</evidence>
<dbReference type="PANTHER" id="PTHR43238:SF1">
    <property type="entry name" value="GDP-L-FUCOSE SYNTHASE"/>
    <property type="match status" value="1"/>
</dbReference>
<feature type="binding site" evidence="5">
    <location>
        <position position="210"/>
    </location>
    <ligand>
        <name>substrate</name>
    </ligand>
</feature>
<feature type="active site" description="Proton donor/acceptor" evidence="5">
    <location>
        <position position="137"/>
    </location>
</feature>
<protein>
    <recommendedName>
        <fullName evidence="5">GDP-L-fucose synthase</fullName>
        <ecNumber evidence="5">1.1.1.271</ecNumber>
    </recommendedName>
    <alternativeName>
        <fullName evidence="5">GDP-4-keto-6-deoxy-D-mannose-3,5-epimerase-4-reductase</fullName>
    </alternativeName>
</protein>
<dbReference type="HAMAP" id="MF_00956">
    <property type="entry name" value="GDP_fucose_synth"/>
    <property type="match status" value="1"/>
</dbReference>
<comment type="pathway">
    <text evidence="5">Nucleotide-sugar biosynthesis; GDP-L-fucose biosynthesis via de novo pathway; GDP-L-fucose from GDP-alpha-D-mannose: step 2/2.</text>
</comment>
<feature type="binding site" evidence="5">
    <location>
        <position position="180"/>
    </location>
    <ligand>
        <name>NADP(+)</name>
        <dbReference type="ChEBI" id="CHEBI:58349"/>
    </ligand>
</feature>
<evidence type="ECO:0000256" key="4">
    <source>
        <dbReference type="ARBA" id="ARBA00023235"/>
    </source>
</evidence>
<evidence type="ECO:0000256" key="5">
    <source>
        <dbReference type="HAMAP-Rule" id="MF_00956"/>
    </source>
</evidence>
<feature type="binding site" evidence="5">
    <location>
        <position position="188"/>
    </location>
    <ligand>
        <name>substrate</name>
    </ligand>
</feature>
<feature type="binding site" evidence="5">
    <location>
        <begin position="11"/>
        <end position="17"/>
    </location>
    <ligand>
        <name>NADP(+)</name>
        <dbReference type="ChEBI" id="CHEBI:58349"/>
    </ligand>
</feature>
<dbReference type="Gene3D" id="3.40.50.720">
    <property type="entry name" value="NAD(P)-binding Rossmann-like Domain"/>
    <property type="match status" value="1"/>
</dbReference>
<accession>A0ABX0WGK9</accession>
<evidence type="ECO:0000259" key="6">
    <source>
        <dbReference type="Pfam" id="PF01370"/>
    </source>
</evidence>
<reference evidence="8" key="1">
    <citation type="submission" date="2020-03" db="EMBL/GenBank/DDBJ databases">
        <title>Whole-genome sequence of the purple nonsulfur bacterium Rhodocyclus tenuis DSM112.</title>
        <authorList>
            <person name="Kyndt J.A."/>
            <person name="Meyer T.E."/>
        </authorList>
    </citation>
    <scope>NUCLEOTIDE SEQUENCE [LARGE SCALE GENOMIC DNA]</scope>
    <source>
        <strain evidence="8">DSM 112</strain>
    </source>
</reference>
<feature type="binding site" evidence="5">
    <location>
        <position position="289"/>
    </location>
    <ligand>
        <name>substrate</name>
    </ligand>
</feature>
<dbReference type="InterPro" id="IPR028614">
    <property type="entry name" value="GDP_fucose/colitose_synth"/>
</dbReference>
<dbReference type="RefSeq" id="WP_167681221.1">
    <property type="nucleotide sequence ID" value="NZ_JAATWB010000003.1"/>
</dbReference>
<feature type="binding site" evidence="5">
    <location>
        <position position="203"/>
    </location>
    <ligand>
        <name>substrate</name>
    </ligand>
</feature>
<keyword evidence="5" id="KW-0511">Multifunctional enzyme</keyword>
<feature type="domain" description="NAD-dependent epimerase/dehydratase" evidence="6">
    <location>
        <begin position="7"/>
        <end position="230"/>
    </location>
</feature>
<comment type="similarity">
    <text evidence="1 5">Belongs to the NAD(P)-dependent epimerase/dehydratase family. Fucose synthase subfamily.</text>
</comment>
<keyword evidence="4 5" id="KW-0413">Isomerase</keyword>
<dbReference type="Gene3D" id="3.90.25.10">
    <property type="entry name" value="UDP-galactose 4-epimerase, domain 1"/>
    <property type="match status" value="1"/>
</dbReference>
<dbReference type="InterPro" id="IPR036291">
    <property type="entry name" value="NAD(P)-bd_dom_sf"/>
</dbReference>
<dbReference type="EC" id="1.1.1.271" evidence="5"/>
<proteinExistence type="inferred from homology"/>
<feature type="binding site" evidence="5">
    <location>
        <begin position="164"/>
        <end position="167"/>
    </location>
    <ligand>
        <name>NADP(+)</name>
        <dbReference type="ChEBI" id="CHEBI:58349"/>
    </ligand>
</feature>
<evidence type="ECO:0000256" key="1">
    <source>
        <dbReference type="ARBA" id="ARBA00005959"/>
    </source>
</evidence>
<feature type="site" description="Important for catalytic activity" evidence="5">
    <location>
        <position position="108"/>
    </location>
</feature>
<evidence type="ECO:0000256" key="3">
    <source>
        <dbReference type="ARBA" id="ARBA00023002"/>
    </source>
</evidence>
<evidence type="ECO:0000256" key="2">
    <source>
        <dbReference type="ARBA" id="ARBA00022857"/>
    </source>
</evidence>
<dbReference type="Pfam" id="PF01370">
    <property type="entry name" value="Epimerase"/>
    <property type="match status" value="1"/>
</dbReference>
<gene>
    <name evidence="5" type="primary">fcl</name>
    <name evidence="7" type="ORF">HCX48_05825</name>
</gene>
<feature type="site" description="Important for catalytic activity" evidence="5">
    <location>
        <position position="110"/>
    </location>
</feature>
<feature type="binding site" evidence="5">
    <location>
        <position position="141"/>
    </location>
    <ligand>
        <name>NADP(+)</name>
        <dbReference type="ChEBI" id="CHEBI:58349"/>
    </ligand>
</feature>
<evidence type="ECO:0000313" key="8">
    <source>
        <dbReference type="Proteomes" id="UP000720344"/>
    </source>
</evidence>